<evidence type="ECO:0000313" key="3">
    <source>
        <dbReference type="EnsemblMetazoa" id="XP_014255129.1"/>
    </source>
</evidence>
<feature type="compositionally biased region" description="Polar residues" evidence="1">
    <location>
        <begin position="112"/>
        <end position="128"/>
    </location>
</feature>
<feature type="compositionally biased region" description="Basic and acidic residues" evidence="1">
    <location>
        <begin position="29"/>
        <end position="46"/>
    </location>
</feature>
<dbReference type="InterPro" id="IPR027831">
    <property type="entry name" value="DUF4485"/>
</dbReference>
<evidence type="ECO:0000313" key="4">
    <source>
        <dbReference type="Proteomes" id="UP000494040"/>
    </source>
</evidence>
<reference evidence="3" key="1">
    <citation type="submission" date="2022-01" db="UniProtKB">
        <authorList>
            <consortium name="EnsemblMetazoa"/>
        </authorList>
    </citation>
    <scope>IDENTIFICATION</scope>
</reference>
<feature type="region of interest" description="Disordered" evidence="1">
    <location>
        <begin position="1"/>
        <end position="248"/>
    </location>
</feature>
<dbReference type="Pfam" id="PF14846">
    <property type="entry name" value="DUF4485"/>
    <property type="match status" value="2"/>
</dbReference>
<feature type="compositionally biased region" description="Polar residues" evidence="1">
    <location>
        <begin position="196"/>
        <end position="211"/>
    </location>
</feature>
<feature type="region of interest" description="Disordered" evidence="1">
    <location>
        <begin position="535"/>
        <end position="557"/>
    </location>
</feature>
<dbReference type="GeneID" id="106669845"/>
<feature type="compositionally biased region" description="Polar residues" evidence="1">
    <location>
        <begin position="12"/>
        <end position="22"/>
    </location>
</feature>
<dbReference type="RefSeq" id="XP_014255129.1">
    <property type="nucleotide sequence ID" value="XM_014399643.2"/>
</dbReference>
<organism evidence="3 4">
    <name type="scientific">Cimex lectularius</name>
    <name type="common">Bed bug</name>
    <name type="synonym">Acanthia lectularia</name>
    <dbReference type="NCBI Taxonomy" id="79782"/>
    <lineage>
        <taxon>Eukaryota</taxon>
        <taxon>Metazoa</taxon>
        <taxon>Ecdysozoa</taxon>
        <taxon>Arthropoda</taxon>
        <taxon>Hexapoda</taxon>
        <taxon>Insecta</taxon>
        <taxon>Pterygota</taxon>
        <taxon>Neoptera</taxon>
        <taxon>Paraneoptera</taxon>
        <taxon>Hemiptera</taxon>
        <taxon>Heteroptera</taxon>
        <taxon>Panheteroptera</taxon>
        <taxon>Cimicomorpha</taxon>
        <taxon>Cimicidae</taxon>
        <taxon>Cimex</taxon>
    </lineage>
</organism>
<name>A0A8I6S3J7_CIMLE</name>
<proteinExistence type="predicted"/>
<feature type="compositionally biased region" description="Basic and acidic residues" evidence="1">
    <location>
        <begin position="87"/>
        <end position="108"/>
    </location>
</feature>
<dbReference type="KEGG" id="clec:106669845"/>
<dbReference type="AlphaFoldDB" id="A0A8I6S3J7"/>
<feature type="domain" description="DUF4485" evidence="2">
    <location>
        <begin position="258"/>
        <end position="333"/>
    </location>
</feature>
<feature type="domain" description="DUF4485" evidence="2">
    <location>
        <begin position="404"/>
        <end position="487"/>
    </location>
</feature>
<feature type="compositionally biased region" description="Basic and acidic residues" evidence="1">
    <location>
        <begin position="541"/>
        <end position="551"/>
    </location>
</feature>
<feature type="compositionally biased region" description="Basic and acidic residues" evidence="1">
    <location>
        <begin position="218"/>
        <end position="231"/>
    </location>
</feature>
<evidence type="ECO:0000259" key="2">
    <source>
        <dbReference type="Pfam" id="PF14846"/>
    </source>
</evidence>
<dbReference type="Proteomes" id="UP000494040">
    <property type="component" value="Unassembled WGS sequence"/>
</dbReference>
<protein>
    <recommendedName>
        <fullName evidence="2">DUF4485 domain-containing protein</fullName>
    </recommendedName>
</protein>
<keyword evidence="4" id="KW-1185">Reference proteome</keyword>
<dbReference type="OrthoDB" id="8196012at2759"/>
<sequence length="557" mass="62280">MSKSPVGKVQKTKTTNEPSQDTEVPGKTVSERRPQKPRSAEYKGKVPSDTPKTPKTPPGKIPSDILKTPKTPPEKVPSDTPKIPKTPQEKTLSEPRYPKPRPISKEKVASGTPKTPKSQGKSVLQTRSPRPRPPSAEKVASDTPKPKGYIPVNDLEEWHSDAEQPVSEPHYSTEKPKSPEKVPSDAPKTPKPQQGLVENTEQPFLPTSTDKPISPEDDQSKKGKESKDKLALKKSKSPSPKKLLLEECPTGDGPIGSLHTEFMYYSSVLKEVTPTLTNFATKQRIFEWIDKLYQAAYFTSPLILKRNLYLVQLVLTSINNELYGVFVHSPPPPEAALPPVDAWCPGKIPTARWEKITFWDDLFTAATEEIYDSESYILKCYYHGNECNGNNDEPPNEKAAGELLDQEFKFFLYIIQPYLTFITDPRIKLNVALWLQHLSRIQTCSCTVMKGIRNDYMQALIGYVQDIRLVGPFQNLPEEDVLIPLAEAAEKLTENAKPIGTPLGREADNFLSMQPQPKNGAFCYVAVSGQLQQMDYPTAPENKDSKLETQKKLSTAF</sequence>
<feature type="compositionally biased region" description="Basic and acidic residues" evidence="1">
    <location>
        <begin position="171"/>
        <end position="183"/>
    </location>
</feature>
<dbReference type="EnsemblMetazoa" id="XM_014399643.2">
    <property type="protein sequence ID" value="XP_014255129.1"/>
    <property type="gene ID" value="LOC106669845"/>
</dbReference>
<accession>A0A8I6S3J7</accession>
<evidence type="ECO:0000256" key="1">
    <source>
        <dbReference type="SAM" id="MobiDB-lite"/>
    </source>
</evidence>